<feature type="compositionally biased region" description="Polar residues" evidence="5">
    <location>
        <begin position="28"/>
        <end position="45"/>
    </location>
</feature>
<evidence type="ECO:0000256" key="2">
    <source>
        <dbReference type="ARBA" id="ARBA00022801"/>
    </source>
</evidence>
<feature type="compositionally biased region" description="Basic and acidic residues" evidence="5">
    <location>
        <begin position="18"/>
        <end position="27"/>
    </location>
</feature>
<reference evidence="7" key="1">
    <citation type="submission" date="2022-11" db="EMBL/GenBank/DDBJ databases">
        <title>Centuries of genome instability and evolution in soft-shell clam transmissible cancer (bioRxiv).</title>
        <authorList>
            <person name="Hart S.F.M."/>
            <person name="Yonemitsu M.A."/>
            <person name="Giersch R.M."/>
            <person name="Beal B.F."/>
            <person name="Arriagada G."/>
            <person name="Davis B.W."/>
            <person name="Ostrander E.A."/>
            <person name="Goff S.P."/>
            <person name="Metzger M.J."/>
        </authorList>
    </citation>
    <scope>NUCLEOTIDE SEQUENCE</scope>
    <source>
        <strain evidence="7">MELC-2E11</strain>
        <tissue evidence="7">Siphon/mantle</tissue>
    </source>
</reference>
<dbReference type="Pfam" id="PF02263">
    <property type="entry name" value="GBP"/>
    <property type="match status" value="1"/>
</dbReference>
<proteinExistence type="inferred from homology"/>
<evidence type="ECO:0000256" key="5">
    <source>
        <dbReference type="SAM" id="MobiDB-lite"/>
    </source>
</evidence>
<dbReference type="PROSITE" id="PS51715">
    <property type="entry name" value="G_GB1_RHD3"/>
    <property type="match status" value="1"/>
</dbReference>
<dbReference type="Gene3D" id="1.20.1000.10">
    <property type="entry name" value="Guanylate-binding protein, C-terminal domain"/>
    <property type="match status" value="1"/>
</dbReference>
<name>A0ABY7G777_MYAAR</name>
<dbReference type="InterPro" id="IPR003191">
    <property type="entry name" value="Guanylate-bd/ATL_C"/>
</dbReference>
<dbReference type="Gene3D" id="3.40.50.300">
    <property type="entry name" value="P-loop containing nucleotide triphosphate hydrolases"/>
    <property type="match status" value="1"/>
</dbReference>
<dbReference type="Pfam" id="PF02841">
    <property type="entry name" value="GBP_C"/>
    <property type="match status" value="1"/>
</dbReference>
<feature type="region of interest" description="Disordered" evidence="5">
    <location>
        <begin position="499"/>
        <end position="518"/>
    </location>
</feature>
<comment type="similarity">
    <text evidence="4">Belongs to the TRAFAC class dynamin-like GTPase superfamily. GB1/RHD3 GTPase family.</text>
</comment>
<evidence type="ECO:0000256" key="4">
    <source>
        <dbReference type="PROSITE-ProRule" id="PRU01052"/>
    </source>
</evidence>
<dbReference type="Proteomes" id="UP001164746">
    <property type="component" value="Chromosome 15"/>
</dbReference>
<dbReference type="PANTHER" id="PTHR10751">
    <property type="entry name" value="GUANYLATE BINDING PROTEIN"/>
    <property type="match status" value="1"/>
</dbReference>
<evidence type="ECO:0000256" key="1">
    <source>
        <dbReference type="ARBA" id="ARBA00022741"/>
    </source>
</evidence>
<dbReference type="SUPFAM" id="SSF52540">
    <property type="entry name" value="P-loop containing nucleoside triphosphate hydrolases"/>
    <property type="match status" value="1"/>
</dbReference>
<sequence length="545" mass="62264">MMSSDLSMEQMPETPVIEESREPDNRQSKQSKNMPRVHTASSLVLQSEEPKKLRNDSGAQRYWSPHDLEVFKKPLCLISAGPRNELKLEVDTIEQLSKIDLPCVVVAIAGLYRTGKSFLMNRLADQNRGFALGDSIKSTTKGIWVWCRVHPEQKNTVLVLLDTEGLGDIAEGDPTHDNTLFTLATLLSSTLVYNMKGAFDQDAVNKLTFVTELSKNIALENRFDDALQCILPGFVLVVRDFTLKLVKGDRKITADEYLEESLQDVDYGKSSKNEKFNRARASIRNYFPESRRKCFLLPPPGDLDITENLEMLRFEDLSRRFQEQTTCFVSYINAQPPKKLVVSKPVTGSMFAELTRTYVEAIRNGGVPDVEDAFAAVAKSENEKVKKETLDKFEVFMSKCTVPAPIKQLEPQYREAELASLVHFRTNAVFDDGNIVEKEVQYMGAWSEFLQSIKSKEAFIMSKDESLSEEESLEEKQKQEEKLQAMANRMKEDAANALRNQQDSFRNQQEVINKERERERVAREAELRRFMEDRNVVLEKLLKVL</sequence>
<evidence type="ECO:0000256" key="3">
    <source>
        <dbReference type="ARBA" id="ARBA00023134"/>
    </source>
</evidence>
<dbReference type="SUPFAM" id="SSF48340">
    <property type="entry name" value="Interferon-induced guanylate-binding protein 1 (GBP1), C-terminal domain"/>
    <property type="match status" value="1"/>
</dbReference>
<dbReference type="InterPro" id="IPR030386">
    <property type="entry name" value="G_GB1_RHD3_dom"/>
</dbReference>
<keyword evidence="8" id="KW-1185">Reference proteome</keyword>
<dbReference type="InterPro" id="IPR027417">
    <property type="entry name" value="P-loop_NTPase"/>
</dbReference>
<keyword evidence="1" id="KW-0547">Nucleotide-binding</keyword>
<feature type="compositionally biased region" description="Polar residues" evidence="5">
    <location>
        <begin position="499"/>
        <end position="511"/>
    </location>
</feature>
<accession>A0ABY7G777</accession>
<evidence type="ECO:0000313" key="8">
    <source>
        <dbReference type="Proteomes" id="UP001164746"/>
    </source>
</evidence>
<gene>
    <name evidence="7" type="ORF">MAR_014595</name>
</gene>
<dbReference type="CDD" id="cd01851">
    <property type="entry name" value="GBP"/>
    <property type="match status" value="1"/>
</dbReference>
<evidence type="ECO:0000313" key="7">
    <source>
        <dbReference type="EMBL" id="WAR28891.1"/>
    </source>
</evidence>
<evidence type="ECO:0000259" key="6">
    <source>
        <dbReference type="PROSITE" id="PS51715"/>
    </source>
</evidence>
<dbReference type="InterPro" id="IPR036543">
    <property type="entry name" value="Guanylate-bd_C_sf"/>
</dbReference>
<dbReference type="InterPro" id="IPR015894">
    <property type="entry name" value="Guanylate-bd_N"/>
</dbReference>
<keyword evidence="3" id="KW-0342">GTP-binding</keyword>
<protein>
    <submittedName>
        <fullName evidence="7">GBP2-like protein</fullName>
    </submittedName>
</protein>
<dbReference type="EMBL" id="CP111026">
    <property type="protein sequence ID" value="WAR28891.1"/>
    <property type="molecule type" value="Genomic_DNA"/>
</dbReference>
<organism evidence="7 8">
    <name type="scientific">Mya arenaria</name>
    <name type="common">Soft-shell clam</name>
    <dbReference type="NCBI Taxonomy" id="6604"/>
    <lineage>
        <taxon>Eukaryota</taxon>
        <taxon>Metazoa</taxon>
        <taxon>Spiralia</taxon>
        <taxon>Lophotrochozoa</taxon>
        <taxon>Mollusca</taxon>
        <taxon>Bivalvia</taxon>
        <taxon>Autobranchia</taxon>
        <taxon>Heteroconchia</taxon>
        <taxon>Euheterodonta</taxon>
        <taxon>Imparidentia</taxon>
        <taxon>Neoheterodontei</taxon>
        <taxon>Myida</taxon>
        <taxon>Myoidea</taxon>
        <taxon>Myidae</taxon>
        <taxon>Mya</taxon>
    </lineage>
</organism>
<feature type="domain" description="GB1/RHD3-type G" evidence="6">
    <location>
        <begin position="100"/>
        <end position="337"/>
    </location>
</feature>
<keyword evidence="2" id="KW-0378">Hydrolase</keyword>
<feature type="region of interest" description="Disordered" evidence="5">
    <location>
        <begin position="1"/>
        <end position="58"/>
    </location>
</feature>